<dbReference type="Proteomes" id="UP000011682">
    <property type="component" value="Unassembled WGS sequence"/>
</dbReference>
<evidence type="ECO:0000313" key="2">
    <source>
        <dbReference type="Proteomes" id="UP000011682"/>
    </source>
</evidence>
<evidence type="ECO:0000313" key="1">
    <source>
        <dbReference type="EMBL" id="EPX60637.1"/>
    </source>
</evidence>
<sequence>MVRRTRSTGPSGHVGLLWCHWKDSTQTVTEAGVRLRCQPPLVRGHVGPVARIPSATDL</sequence>
<gene>
    <name evidence="1" type="ORF">D187_001791</name>
</gene>
<dbReference type="AlphaFoldDB" id="S9PE93"/>
<comment type="caution">
    <text evidence="1">The sequence shown here is derived from an EMBL/GenBank/DDBJ whole genome shotgun (WGS) entry which is preliminary data.</text>
</comment>
<name>S9PE93_CYSF2</name>
<accession>S9PE93</accession>
<organism evidence="1 2">
    <name type="scientific">Cystobacter fuscus (strain ATCC 25194 / DSM 2262 / NBRC 100088 / M29)</name>
    <dbReference type="NCBI Taxonomy" id="1242864"/>
    <lineage>
        <taxon>Bacteria</taxon>
        <taxon>Pseudomonadati</taxon>
        <taxon>Myxococcota</taxon>
        <taxon>Myxococcia</taxon>
        <taxon>Myxococcales</taxon>
        <taxon>Cystobacterineae</taxon>
        <taxon>Archangiaceae</taxon>
        <taxon>Cystobacter</taxon>
    </lineage>
</organism>
<keyword evidence="2" id="KW-1185">Reference proteome</keyword>
<reference evidence="1" key="1">
    <citation type="submission" date="2013-05" db="EMBL/GenBank/DDBJ databases">
        <title>Genome assembly of Cystobacter fuscus DSM 2262.</title>
        <authorList>
            <person name="Sharma G."/>
            <person name="Khatri I."/>
            <person name="Kaur C."/>
            <person name="Mayilraj S."/>
            <person name="Subramanian S."/>
        </authorList>
    </citation>
    <scope>NUCLEOTIDE SEQUENCE [LARGE SCALE GENOMIC DNA]</scope>
    <source>
        <strain evidence="1">DSM 2262</strain>
    </source>
</reference>
<protein>
    <submittedName>
        <fullName evidence="1">Uncharacterized protein</fullName>
    </submittedName>
</protein>
<proteinExistence type="predicted"/>
<dbReference type="EMBL" id="ANAH02000012">
    <property type="protein sequence ID" value="EPX60637.1"/>
    <property type="molecule type" value="Genomic_DNA"/>
</dbReference>